<proteinExistence type="predicted"/>
<dbReference type="AlphaFoldDB" id="A0A2J8PJP9"/>
<accession>A0A2J8PJP9</accession>
<evidence type="ECO:0000313" key="1">
    <source>
        <dbReference type="EMBL" id="PNI84245.1"/>
    </source>
</evidence>
<gene>
    <name evidence="1" type="ORF">CK820_G0002889</name>
</gene>
<sequence>GAQHRCPGRTGAVQGLRFCGWSYKGSECEPMPHPTLPAEQRTVLQRQCHLHQQ</sequence>
<reference evidence="1 2" key="1">
    <citation type="submission" date="2017-12" db="EMBL/GenBank/DDBJ databases">
        <title>High-resolution comparative analysis of great ape genomes.</title>
        <authorList>
            <person name="Pollen A."/>
            <person name="Hastie A."/>
            <person name="Hormozdiari F."/>
            <person name="Dougherty M."/>
            <person name="Liu R."/>
            <person name="Chaisson M."/>
            <person name="Hoppe E."/>
            <person name="Hill C."/>
            <person name="Pang A."/>
            <person name="Hillier L."/>
            <person name="Baker C."/>
            <person name="Armstrong J."/>
            <person name="Shendure J."/>
            <person name="Paten B."/>
            <person name="Wilson R."/>
            <person name="Chao H."/>
            <person name="Schneider V."/>
            <person name="Ventura M."/>
            <person name="Kronenberg Z."/>
            <person name="Murali S."/>
            <person name="Gordon D."/>
            <person name="Cantsilieris S."/>
            <person name="Munson K."/>
            <person name="Nelson B."/>
            <person name="Raja A."/>
            <person name="Underwood J."/>
            <person name="Diekhans M."/>
            <person name="Fiddes I."/>
            <person name="Haussler D."/>
            <person name="Eichler E."/>
        </authorList>
    </citation>
    <scope>NUCLEOTIDE SEQUENCE [LARGE SCALE GENOMIC DNA]</scope>
    <source>
        <strain evidence="1">Yerkes chimp pedigree #C0471</strain>
    </source>
</reference>
<feature type="non-terminal residue" evidence="1">
    <location>
        <position position="1"/>
    </location>
</feature>
<dbReference type="EMBL" id="NBAG03000214">
    <property type="protein sequence ID" value="PNI84245.1"/>
    <property type="molecule type" value="Genomic_DNA"/>
</dbReference>
<dbReference type="Proteomes" id="UP000236370">
    <property type="component" value="Unassembled WGS sequence"/>
</dbReference>
<name>A0A2J8PJP9_PANTR</name>
<evidence type="ECO:0000313" key="2">
    <source>
        <dbReference type="Proteomes" id="UP000236370"/>
    </source>
</evidence>
<protein>
    <submittedName>
        <fullName evidence="1">NPC2 isoform 5</fullName>
    </submittedName>
</protein>
<comment type="caution">
    <text evidence="1">The sequence shown here is derived from an EMBL/GenBank/DDBJ whole genome shotgun (WGS) entry which is preliminary data.</text>
</comment>
<organism evidence="1 2">
    <name type="scientific">Pan troglodytes</name>
    <name type="common">Chimpanzee</name>
    <dbReference type="NCBI Taxonomy" id="9598"/>
    <lineage>
        <taxon>Eukaryota</taxon>
        <taxon>Metazoa</taxon>
        <taxon>Chordata</taxon>
        <taxon>Craniata</taxon>
        <taxon>Vertebrata</taxon>
        <taxon>Euteleostomi</taxon>
        <taxon>Mammalia</taxon>
        <taxon>Eutheria</taxon>
        <taxon>Euarchontoglires</taxon>
        <taxon>Primates</taxon>
        <taxon>Haplorrhini</taxon>
        <taxon>Catarrhini</taxon>
        <taxon>Hominidae</taxon>
        <taxon>Pan</taxon>
    </lineage>
</organism>